<evidence type="ECO:0000256" key="3">
    <source>
        <dbReference type="ARBA" id="ARBA00029447"/>
    </source>
</evidence>
<feature type="domain" description="Methyl-accepting transducer" evidence="5">
    <location>
        <begin position="274"/>
        <end position="503"/>
    </location>
</feature>
<reference evidence="7 8" key="1">
    <citation type="submission" date="2020-03" db="EMBL/GenBank/DDBJ databases">
        <title>Hydrogenophaga sp. nov. isolated from cyanobacterial mat.</title>
        <authorList>
            <person name="Thorat V."/>
            <person name="Kirdat K."/>
            <person name="Tiwarekar B."/>
            <person name="Costa E.D."/>
            <person name="Yadav A."/>
        </authorList>
    </citation>
    <scope>NUCLEOTIDE SEQUENCE [LARGE SCALE GENOMIC DNA]</scope>
    <source>
        <strain evidence="7 8">BA0156</strain>
    </source>
</reference>
<comment type="similarity">
    <text evidence="3">Belongs to the methyl-accepting chemotaxis (MCP) protein family.</text>
</comment>
<dbReference type="EMBL" id="CP049989">
    <property type="protein sequence ID" value="QIM53375.1"/>
    <property type="molecule type" value="Genomic_DNA"/>
</dbReference>
<dbReference type="Gene3D" id="1.10.287.950">
    <property type="entry name" value="Methyl-accepting chemotaxis protein"/>
    <property type="match status" value="1"/>
</dbReference>
<comment type="subcellular location">
    <subcellularLocation>
        <location evidence="1">Membrane</location>
    </subcellularLocation>
</comment>
<dbReference type="GO" id="GO:0004888">
    <property type="term" value="F:transmembrane signaling receptor activity"/>
    <property type="evidence" value="ECO:0007669"/>
    <property type="project" value="InterPro"/>
</dbReference>
<dbReference type="Pfam" id="PF00672">
    <property type="entry name" value="HAMP"/>
    <property type="match status" value="1"/>
</dbReference>
<dbReference type="CDD" id="cd19411">
    <property type="entry name" value="MCP2201-like_sensor"/>
    <property type="match status" value="1"/>
</dbReference>
<organism evidence="7 8">
    <name type="scientific">Hydrogenophaga crocea</name>
    <dbReference type="NCBI Taxonomy" id="2716225"/>
    <lineage>
        <taxon>Bacteria</taxon>
        <taxon>Pseudomonadati</taxon>
        <taxon>Pseudomonadota</taxon>
        <taxon>Betaproteobacteria</taxon>
        <taxon>Burkholderiales</taxon>
        <taxon>Comamonadaceae</taxon>
        <taxon>Hydrogenophaga</taxon>
    </lineage>
</organism>
<dbReference type="SMART" id="SM00283">
    <property type="entry name" value="MA"/>
    <property type="match status" value="1"/>
</dbReference>
<keyword evidence="8" id="KW-1185">Reference proteome</keyword>
<dbReference type="InterPro" id="IPR051310">
    <property type="entry name" value="MCP_chemotaxis"/>
</dbReference>
<dbReference type="Pfam" id="PF00015">
    <property type="entry name" value="MCPsignal"/>
    <property type="match status" value="1"/>
</dbReference>
<dbReference type="Pfam" id="PF12729">
    <property type="entry name" value="4HB_MCP_1"/>
    <property type="match status" value="1"/>
</dbReference>
<dbReference type="InterPro" id="IPR004089">
    <property type="entry name" value="MCPsignal_dom"/>
</dbReference>
<dbReference type="GO" id="GO:0006935">
    <property type="term" value="P:chemotaxis"/>
    <property type="evidence" value="ECO:0007669"/>
    <property type="project" value="InterPro"/>
</dbReference>
<accession>A0A6G8IK31</accession>
<dbReference type="PANTHER" id="PTHR43531">
    <property type="entry name" value="PROTEIN ICFG"/>
    <property type="match status" value="1"/>
</dbReference>
<keyword evidence="4" id="KW-0807">Transducer</keyword>
<evidence type="ECO:0000256" key="1">
    <source>
        <dbReference type="ARBA" id="ARBA00004370"/>
    </source>
</evidence>
<dbReference type="GO" id="GO:0007165">
    <property type="term" value="P:signal transduction"/>
    <property type="evidence" value="ECO:0007669"/>
    <property type="project" value="UniProtKB-KW"/>
</dbReference>
<dbReference type="InterPro" id="IPR003660">
    <property type="entry name" value="HAMP_dom"/>
</dbReference>
<dbReference type="CDD" id="cd06225">
    <property type="entry name" value="HAMP"/>
    <property type="match status" value="1"/>
</dbReference>
<dbReference type="FunFam" id="1.10.287.950:FF:000001">
    <property type="entry name" value="Methyl-accepting chemotaxis sensory transducer"/>
    <property type="match status" value="1"/>
</dbReference>
<dbReference type="GO" id="GO:0005886">
    <property type="term" value="C:plasma membrane"/>
    <property type="evidence" value="ECO:0007669"/>
    <property type="project" value="TreeGrafter"/>
</dbReference>
<sequence length="521" mass="55158">MGFDRLSVKARLLAGFLLLSVIVLAVATLSVRALGHEHAAFTQYVSETSYRMSLANDILDATNARAIGVRNLVLVSTLADREQEKKATETAHAQVVDRFKKLREALDADEHTTATERKLFDEVVQVEARYGPVALDILERASRGDREGAIERMDRDCRPLLAALVKAAHAYLEHATNEAAREVKTSDAGYAFNRNLMIGSSAVALVAALMLALLLTRSIVTPIREAVQVAQTVAAGDLRSSIVVNSRNELGELQAALKAMNESLVRIVSDVRQGSDSIATGSAQIATGNADLSSRTELQASNLQQTAASMEQMNATVRTSADTARQATQLASSASGAAVKGGEVVGQVVQTMQDIQHSSQKIGDIIGVIDGIAFQTNILALNAAVEAARAGEQGRGFAVVAGEVRNLAQRSAEAAKEIKGLINASVEKVDAGSRLVSDARSAMDDIVAQVQRVTDLIAEIGAATHEQTHGIGQVNSAIAQLDQATQQNAALVEESAAAAESLRTQAARLAEAVGFFRLNHA</sequence>
<evidence type="ECO:0000259" key="6">
    <source>
        <dbReference type="PROSITE" id="PS50885"/>
    </source>
</evidence>
<evidence type="ECO:0000259" key="5">
    <source>
        <dbReference type="PROSITE" id="PS50111"/>
    </source>
</evidence>
<evidence type="ECO:0000256" key="4">
    <source>
        <dbReference type="PROSITE-ProRule" id="PRU00284"/>
    </source>
</evidence>
<dbReference type="PROSITE" id="PS50885">
    <property type="entry name" value="HAMP"/>
    <property type="match status" value="1"/>
</dbReference>
<dbReference type="RefSeq" id="WP_166228381.1">
    <property type="nucleotide sequence ID" value="NZ_CP049989.1"/>
</dbReference>
<dbReference type="SUPFAM" id="SSF58104">
    <property type="entry name" value="Methyl-accepting chemotaxis protein (MCP) signaling domain"/>
    <property type="match status" value="1"/>
</dbReference>
<dbReference type="PANTHER" id="PTHR43531:SF14">
    <property type="entry name" value="METHYL-ACCEPTING CHEMOTAXIS PROTEIN I-RELATED"/>
    <property type="match status" value="1"/>
</dbReference>
<dbReference type="InterPro" id="IPR004090">
    <property type="entry name" value="Chemotax_Me-accpt_rcpt"/>
</dbReference>
<dbReference type="Gene3D" id="6.10.340.10">
    <property type="match status" value="1"/>
</dbReference>
<evidence type="ECO:0000313" key="8">
    <source>
        <dbReference type="Proteomes" id="UP000503162"/>
    </source>
</evidence>
<dbReference type="InterPro" id="IPR024478">
    <property type="entry name" value="HlyB_4HB_MCP"/>
</dbReference>
<proteinExistence type="inferred from homology"/>
<dbReference type="KEGG" id="hcz:G9Q37_15030"/>
<keyword evidence="2" id="KW-0488">Methylation</keyword>
<evidence type="ECO:0000256" key="2">
    <source>
        <dbReference type="ARBA" id="ARBA00022481"/>
    </source>
</evidence>
<dbReference type="InterPro" id="IPR047347">
    <property type="entry name" value="YvaQ-like_sensor"/>
</dbReference>
<name>A0A6G8IK31_9BURK</name>
<evidence type="ECO:0000313" key="7">
    <source>
        <dbReference type="EMBL" id="QIM53375.1"/>
    </source>
</evidence>
<dbReference type="SMART" id="SM00304">
    <property type="entry name" value="HAMP"/>
    <property type="match status" value="1"/>
</dbReference>
<feature type="domain" description="HAMP" evidence="6">
    <location>
        <begin position="217"/>
        <end position="269"/>
    </location>
</feature>
<gene>
    <name evidence="7" type="ORF">G9Q37_15030</name>
</gene>
<dbReference type="Proteomes" id="UP000503162">
    <property type="component" value="Chromosome"/>
</dbReference>
<dbReference type="PROSITE" id="PS50111">
    <property type="entry name" value="CHEMOTAXIS_TRANSDUC_2"/>
    <property type="match status" value="1"/>
</dbReference>
<dbReference type="PRINTS" id="PR00260">
    <property type="entry name" value="CHEMTRNSDUCR"/>
</dbReference>
<dbReference type="CDD" id="cd11386">
    <property type="entry name" value="MCP_signal"/>
    <property type="match status" value="1"/>
</dbReference>
<dbReference type="AlphaFoldDB" id="A0A6G8IK31"/>
<protein>
    <submittedName>
        <fullName evidence="7">HAMP domain-containing protein</fullName>
    </submittedName>
</protein>